<evidence type="ECO:0000256" key="1">
    <source>
        <dbReference type="ARBA" id="ARBA00002074"/>
    </source>
</evidence>
<dbReference type="SUPFAM" id="SSF52047">
    <property type="entry name" value="RNI-like"/>
    <property type="match status" value="1"/>
</dbReference>
<dbReference type="InterPro" id="IPR027417">
    <property type="entry name" value="P-loop_NTPase"/>
</dbReference>
<gene>
    <name evidence="11" type="ORF">OLC1_LOCUS2530</name>
</gene>
<keyword evidence="8" id="KW-0067">ATP-binding</keyword>
<evidence type="ECO:0000313" key="12">
    <source>
        <dbReference type="Proteomes" id="UP001161247"/>
    </source>
</evidence>
<comment type="subcellular location">
    <subcellularLocation>
        <location evidence="2">Cytoplasm</location>
    </subcellularLocation>
</comment>
<feature type="domain" description="Disease resistance protein winged helix" evidence="10">
    <location>
        <begin position="607"/>
        <end position="648"/>
    </location>
</feature>
<evidence type="ECO:0000256" key="7">
    <source>
        <dbReference type="ARBA" id="ARBA00022821"/>
    </source>
</evidence>
<dbReference type="Gene3D" id="3.40.50.300">
    <property type="entry name" value="P-loop containing nucleotide triphosphate hydrolases"/>
    <property type="match status" value="1"/>
</dbReference>
<dbReference type="InterPro" id="IPR032675">
    <property type="entry name" value="LRR_dom_sf"/>
</dbReference>
<dbReference type="GO" id="GO:0005737">
    <property type="term" value="C:cytoplasm"/>
    <property type="evidence" value="ECO:0007669"/>
    <property type="project" value="UniProtKB-SubCell"/>
</dbReference>
<evidence type="ECO:0000256" key="4">
    <source>
        <dbReference type="ARBA" id="ARBA00022490"/>
    </source>
</evidence>
<evidence type="ECO:0000256" key="8">
    <source>
        <dbReference type="ARBA" id="ARBA00022840"/>
    </source>
</evidence>
<evidence type="ECO:0000256" key="5">
    <source>
        <dbReference type="ARBA" id="ARBA00022667"/>
    </source>
</evidence>
<comment type="similarity">
    <text evidence="3">Belongs to the disease resistance NB-LRR family.</text>
</comment>
<feature type="domain" description="NB-ARC" evidence="9">
    <location>
        <begin position="473"/>
        <end position="539"/>
    </location>
</feature>
<evidence type="ECO:0000256" key="6">
    <source>
        <dbReference type="ARBA" id="ARBA00022741"/>
    </source>
</evidence>
<dbReference type="Gene3D" id="1.10.10.10">
    <property type="entry name" value="Winged helix-like DNA-binding domain superfamily/Winged helix DNA-binding domain"/>
    <property type="match status" value="1"/>
</dbReference>
<protein>
    <submittedName>
        <fullName evidence="11">OLC1v1025119C1</fullName>
    </submittedName>
</protein>
<dbReference type="Gene3D" id="3.80.10.10">
    <property type="entry name" value="Ribonuclease Inhibitor"/>
    <property type="match status" value="1"/>
</dbReference>
<evidence type="ECO:0000259" key="9">
    <source>
        <dbReference type="Pfam" id="PF00931"/>
    </source>
</evidence>
<keyword evidence="4" id="KW-0963">Cytoplasm</keyword>
<dbReference type="EMBL" id="OX459118">
    <property type="protein sequence ID" value="CAI9090356.1"/>
    <property type="molecule type" value="Genomic_DNA"/>
</dbReference>
<dbReference type="InterPro" id="IPR002182">
    <property type="entry name" value="NB-ARC"/>
</dbReference>
<dbReference type="InterPro" id="IPR036388">
    <property type="entry name" value="WH-like_DNA-bd_sf"/>
</dbReference>
<name>A0AAV1C3Z0_OLDCO</name>
<organism evidence="11 12">
    <name type="scientific">Oldenlandia corymbosa var. corymbosa</name>
    <dbReference type="NCBI Taxonomy" id="529605"/>
    <lineage>
        <taxon>Eukaryota</taxon>
        <taxon>Viridiplantae</taxon>
        <taxon>Streptophyta</taxon>
        <taxon>Embryophyta</taxon>
        <taxon>Tracheophyta</taxon>
        <taxon>Spermatophyta</taxon>
        <taxon>Magnoliopsida</taxon>
        <taxon>eudicotyledons</taxon>
        <taxon>Gunneridae</taxon>
        <taxon>Pentapetalae</taxon>
        <taxon>asterids</taxon>
        <taxon>lamiids</taxon>
        <taxon>Gentianales</taxon>
        <taxon>Rubiaceae</taxon>
        <taxon>Rubioideae</taxon>
        <taxon>Spermacoceae</taxon>
        <taxon>Hedyotis-Oldenlandia complex</taxon>
        <taxon>Oldenlandia</taxon>
    </lineage>
</organism>
<reference evidence="11" key="1">
    <citation type="submission" date="2023-03" db="EMBL/GenBank/DDBJ databases">
        <authorList>
            <person name="Julca I."/>
        </authorList>
    </citation>
    <scope>NUCLEOTIDE SEQUENCE</scope>
</reference>
<dbReference type="PANTHER" id="PTHR23155">
    <property type="entry name" value="DISEASE RESISTANCE PROTEIN RP"/>
    <property type="match status" value="1"/>
</dbReference>
<dbReference type="InterPro" id="IPR044974">
    <property type="entry name" value="Disease_R_plants"/>
</dbReference>
<dbReference type="AlphaFoldDB" id="A0AAV1C3Z0"/>
<accession>A0AAV1C3Z0</accession>
<dbReference type="SUPFAM" id="SSF52540">
    <property type="entry name" value="P-loop containing nucleoside triphosphate hydrolases"/>
    <property type="match status" value="1"/>
</dbReference>
<evidence type="ECO:0000256" key="3">
    <source>
        <dbReference type="ARBA" id="ARBA00008894"/>
    </source>
</evidence>
<dbReference type="Proteomes" id="UP001161247">
    <property type="component" value="Chromosome 1"/>
</dbReference>
<proteinExistence type="inferred from homology"/>
<comment type="function">
    <text evidence="1">Confers resistance to late blight (Phytophthora infestans) races carrying the avirulence gene Avr1. Resistance proteins guard the plant against pathogens that contain an appropriate avirulence protein via an indirect interaction with this avirulence protein. That triggers a defense system including the hypersensitive response, which restricts the pathogen growth.</text>
</comment>
<keyword evidence="12" id="KW-1185">Reference proteome</keyword>
<dbReference type="GO" id="GO:0009626">
    <property type="term" value="P:plant-type hypersensitive response"/>
    <property type="evidence" value="ECO:0007669"/>
    <property type="project" value="UniProtKB-KW"/>
</dbReference>
<dbReference type="GO" id="GO:0043531">
    <property type="term" value="F:ADP binding"/>
    <property type="evidence" value="ECO:0007669"/>
    <property type="project" value="InterPro"/>
</dbReference>
<keyword evidence="5" id="KW-0381">Hypersensitive response</keyword>
<keyword evidence="6" id="KW-0547">Nucleotide-binding</keyword>
<keyword evidence="7" id="KW-0611">Plant defense</keyword>
<sequence>MASAWHGLDLLLSSLPHRGAKELVEWRVMIKLFKVFTLISTSKVGSNDDADLTSLLLSIEDTVHKLLDQFHPLCIHHHSDDEAKNLFASLDEEFVKEIDTFVGANKRWYVTMLDSLLQESSSTSVFTLEGISLITSFNYEVVQSCDDNSEAEDLIEQMKTLQLLTGFVDENPAHNLLAPAEAFAINAHLFLLVPDEYMEHKLGVENLDGDCDFISYFEHLYYEACIQTLLSSTKLSRVDDAGEPEDALIDVKRLRSFKRNILKENNNIDADIVAALRDAGVIIFSLLLDHTNATEPDLGRVLQEDLTRRIEAILAQLGGKDPPQVPPALFAFSRTNQLGFADFVLEKLMDLSVKRIHEELVFLRSFRGDIVELRHQQEELQDLWNSVIEMASRVEILIDDLLLDGDTQDSSSASISSIMKDIKTLKPKIELKRSEIKANRLEIKVREEAISELPSQATTLATIPNEVIGFSDDARSIVDQLTRGSTHLKIVSIVGMPGLGKTSLATKVYNDNSVLHHFHVRAWCSISKALDKKNVLFSLLSQGLPLTIVIVAGIRATAKKPEVWKGIWDDLISRDASVRQNCTHALELSYDFLPDHLRPCFLYFGAFSEDEEVSADRLCYQWMAEGFVRKAEGKRTNDVAEGSLWELRKLKYLYLKGYCVNSGGILPLENLDGSPVLYELDKLSGALILESRFMERLMRKFPNICKLHCVVSVTQDDELRNLDTIVVPEFLRRLEWLHMSCRRTLDRTLKHWSLPPNLKKLVLSNFDLSSESMSTIGKLPNLEVLKLDRAHFEEETWEMGEGEFSKLRGLKFYEPGNPERKFLVQVENRLR</sequence>
<dbReference type="PANTHER" id="PTHR23155:SF1152">
    <property type="entry name" value="AAA+ ATPASE DOMAIN-CONTAINING PROTEIN"/>
    <property type="match status" value="1"/>
</dbReference>
<dbReference type="Pfam" id="PF23559">
    <property type="entry name" value="WHD_DRP"/>
    <property type="match status" value="1"/>
</dbReference>
<evidence type="ECO:0000256" key="2">
    <source>
        <dbReference type="ARBA" id="ARBA00004496"/>
    </source>
</evidence>
<dbReference type="Pfam" id="PF00931">
    <property type="entry name" value="NB-ARC"/>
    <property type="match status" value="1"/>
</dbReference>
<dbReference type="InterPro" id="IPR058922">
    <property type="entry name" value="WHD_DRP"/>
</dbReference>
<evidence type="ECO:0000259" key="10">
    <source>
        <dbReference type="Pfam" id="PF23559"/>
    </source>
</evidence>
<evidence type="ECO:0000313" key="11">
    <source>
        <dbReference type="EMBL" id="CAI9090356.1"/>
    </source>
</evidence>